<accession>A0A914DBH5</accession>
<dbReference type="AlphaFoldDB" id="A0A914DBH5"/>
<evidence type="ECO:0000313" key="2">
    <source>
        <dbReference type="WBParaSite" id="ACRNAN_scaffold21202.g31884.t1"/>
    </source>
</evidence>
<dbReference type="WBParaSite" id="ACRNAN_scaffold21202.g31884.t1">
    <property type="protein sequence ID" value="ACRNAN_scaffold21202.g31884.t1"/>
    <property type="gene ID" value="ACRNAN_scaffold21202.g31884"/>
</dbReference>
<evidence type="ECO:0000313" key="1">
    <source>
        <dbReference type="Proteomes" id="UP000887540"/>
    </source>
</evidence>
<protein>
    <submittedName>
        <fullName evidence="2">Uncharacterized protein</fullName>
    </submittedName>
</protein>
<organism evidence="1 2">
    <name type="scientific">Acrobeloides nanus</name>
    <dbReference type="NCBI Taxonomy" id="290746"/>
    <lineage>
        <taxon>Eukaryota</taxon>
        <taxon>Metazoa</taxon>
        <taxon>Ecdysozoa</taxon>
        <taxon>Nematoda</taxon>
        <taxon>Chromadorea</taxon>
        <taxon>Rhabditida</taxon>
        <taxon>Tylenchina</taxon>
        <taxon>Cephalobomorpha</taxon>
        <taxon>Cephaloboidea</taxon>
        <taxon>Cephalobidae</taxon>
        <taxon>Acrobeloides</taxon>
    </lineage>
</organism>
<name>A0A914DBH5_9BILA</name>
<sequence length="105" mass="11872">MAGLMPNKSSTRPCKPYLKSKNRMQKLSQFKRFAEILMKANVFLSSNIDTRHNPFKKFVSNKSQYVMTVHNGNGKRMETLVKIPLYQSVNAVNIADGAGNSVSYQ</sequence>
<proteinExistence type="predicted"/>
<reference evidence="2" key="1">
    <citation type="submission" date="2022-11" db="UniProtKB">
        <authorList>
            <consortium name="WormBaseParasite"/>
        </authorList>
    </citation>
    <scope>IDENTIFICATION</scope>
</reference>
<dbReference type="Proteomes" id="UP000887540">
    <property type="component" value="Unplaced"/>
</dbReference>
<keyword evidence="1" id="KW-1185">Reference proteome</keyword>